<dbReference type="Proteomes" id="UP000614721">
    <property type="component" value="Unassembled WGS sequence"/>
</dbReference>
<dbReference type="RefSeq" id="WP_196568061.1">
    <property type="nucleotide sequence ID" value="NZ_JADRYY010000022.1"/>
</dbReference>
<evidence type="ECO:0000313" key="2">
    <source>
        <dbReference type="Proteomes" id="UP000614721"/>
    </source>
</evidence>
<dbReference type="EMBL" id="JADSJP010000005">
    <property type="protein sequence ID" value="MBG2878494.1"/>
    <property type="molecule type" value="Genomic_DNA"/>
</dbReference>
<comment type="caution">
    <text evidence="1">The sequence shown here is derived from an EMBL/GenBank/DDBJ whole genome shotgun (WGS) entry which is preliminary data.</text>
</comment>
<protein>
    <submittedName>
        <fullName evidence="1">Uncharacterized protein</fullName>
    </submittedName>
</protein>
<organism evidence="1 2">
    <name type="scientific">Proteus alimentorum</name>
    <dbReference type="NCBI Taxonomy" id="1973495"/>
    <lineage>
        <taxon>Bacteria</taxon>
        <taxon>Pseudomonadati</taxon>
        <taxon>Pseudomonadota</taxon>
        <taxon>Gammaproteobacteria</taxon>
        <taxon>Enterobacterales</taxon>
        <taxon>Morganellaceae</taxon>
        <taxon>Proteus</taxon>
    </lineage>
</organism>
<reference evidence="1 2" key="1">
    <citation type="submission" date="2020-11" db="EMBL/GenBank/DDBJ databases">
        <title>Enhanced detection system for hospital associated transmission using whole genome sequencing surveillance.</title>
        <authorList>
            <person name="Harrison L.H."/>
            <person name="Van Tyne D."/>
            <person name="Marsh J.W."/>
            <person name="Griffith M.P."/>
            <person name="Snyder D.J."/>
            <person name="Cooper V.S."/>
            <person name="Mustapha M."/>
        </authorList>
    </citation>
    <scope>NUCLEOTIDE SEQUENCE [LARGE SCALE GENOMIC DNA]</scope>
    <source>
        <strain evidence="1 2">PR00075</strain>
    </source>
</reference>
<proteinExistence type="predicted"/>
<evidence type="ECO:0000313" key="1">
    <source>
        <dbReference type="EMBL" id="MBG2878494.1"/>
    </source>
</evidence>
<accession>A0ABS0IR62</accession>
<keyword evidence="2" id="KW-1185">Reference proteome</keyword>
<gene>
    <name evidence="1" type="ORF">I4902_04335</name>
</gene>
<name>A0ABS0IR62_9GAMM</name>
<sequence>MLTKKRSNNDAIQIARDTLARNKISYDTKTLDISYNTKLNFEHNKKSGWLISAKLNVPDSFEPNMIFIAVAEDDEEVYIPDML</sequence>